<proteinExistence type="predicted"/>
<comment type="caution">
    <text evidence="1">The sequence shown here is derived from an EMBL/GenBank/DDBJ whole genome shotgun (WGS) entry which is preliminary data.</text>
</comment>
<accession>A0A4Y2FKH0</accession>
<dbReference type="AlphaFoldDB" id="A0A4Y2FKH0"/>
<keyword evidence="2" id="KW-1185">Reference proteome</keyword>
<sequence>MSWMVCRYHFLEIMFEAVVAKSTGISTGPDILMFKRFKNSWISVDHNNIQTAISNISINEKVINRASDIIEFAKNQLEELQPRDDSKECLELTITFLGGVLKREI</sequence>
<dbReference type="OrthoDB" id="6626714at2759"/>
<gene>
    <name evidence="1" type="ORF">AVEN_250288_1</name>
</gene>
<evidence type="ECO:0000313" key="2">
    <source>
        <dbReference type="Proteomes" id="UP000499080"/>
    </source>
</evidence>
<organism evidence="1 2">
    <name type="scientific">Araneus ventricosus</name>
    <name type="common">Orbweaver spider</name>
    <name type="synonym">Epeira ventricosa</name>
    <dbReference type="NCBI Taxonomy" id="182803"/>
    <lineage>
        <taxon>Eukaryota</taxon>
        <taxon>Metazoa</taxon>
        <taxon>Ecdysozoa</taxon>
        <taxon>Arthropoda</taxon>
        <taxon>Chelicerata</taxon>
        <taxon>Arachnida</taxon>
        <taxon>Araneae</taxon>
        <taxon>Araneomorphae</taxon>
        <taxon>Entelegynae</taxon>
        <taxon>Araneoidea</taxon>
        <taxon>Araneidae</taxon>
        <taxon>Araneus</taxon>
    </lineage>
</organism>
<protein>
    <submittedName>
        <fullName evidence="1">Uncharacterized protein</fullName>
    </submittedName>
</protein>
<name>A0A4Y2FKH0_ARAVE</name>
<dbReference type="EMBL" id="BGPR01000949">
    <property type="protein sequence ID" value="GBM40955.1"/>
    <property type="molecule type" value="Genomic_DNA"/>
</dbReference>
<dbReference type="Proteomes" id="UP000499080">
    <property type="component" value="Unassembled WGS sequence"/>
</dbReference>
<evidence type="ECO:0000313" key="1">
    <source>
        <dbReference type="EMBL" id="GBM40955.1"/>
    </source>
</evidence>
<reference evidence="1 2" key="1">
    <citation type="journal article" date="2019" name="Sci. Rep.">
        <title>Orb-weaving spider Araneus ventricosus genome elucidates the spidroin gene catalogue.</title>
        <authorList>
            <person name="Kono N."/>
            <person name="Nakamura H."/>
            <person name="Ohtoshi R."/>
            <person name="Moran D.A.P."/>
            <person name="Shinohara A."/>
            <person name="Yoshida Y."/>
            <person name="Fujiwara M."/>
            <person name="Mori M."/>
            <person name="Tomita M."/>
            <person name="Arakawa K."/>
        </authorList>
    </citation>
    <scope>NUCLEOTIDE SEQUENCE [LARGE SCALE GENOMIC DNA]</scope>
</reference>